<dbReference type="Pfam" id="PF01590">
    <property type="entry name" value="GAF"/>
    <property type="match status" value="2"/>
</dbReference>
<dbReference type="CDD" id="cd00130">
    <property type="entry name" value="PAS"/>
    <property type="match status" value="3"/>
</dbReference>
<dbReference type="eggNOG" id="arCOG02369">
    <property type="taxonomic scope" value="Archaea"/>
</dbReference>
<evidence type="ECO:0000256" key="3">
    <source>
        <dbReference type="ARBA" id="ARBA00022777"/>
    </source>
</evidence>
<keyword evidence="3 9" id="KW-0418">Kinase</keyword>
<keyword evidence="2 9" id="KW-0808">Transferase</keyword>
<keyword evidence="1 4" id="KW-0597">Phosphoprotein</keyword>
<evidence type="ECO:0000256" key="1">
    <source>
        <dbReference type="ARBA" id="ARBA00022553"/>
    </source>
</evidence>
<dbReference type="PRINTS" id="PR00344">
    <property type="entry name" value="BCTRLSENSOR"/>
</dbReference>
<dbReference type="InterPro" id="IPR003018">
    <property type="entry name" value="GAF"/>
</dbReference>
<dbReference type="SUPFAM" id="SSF55785">
    <property type="entry name" value="PYP-like sensor domain (PAS domain)"/>
    <property type="match status" value="3"/>
</dbReference>
<dbReference type="PROSITE" id="PS50109">
    <property type="entry name" value="HIS_KIN"/>
    <property type="match status" value="1"/>
</dbReference>
<dbReference type="InterPro" id="IPR001610">
    <property type="entry name" value="PAC"/>
</dbReference>
<keyword evidence="10" id="KW-1185">Reference proteome</keyword>
<dbReference type="InterPro" id="IPR011006">
    <property type="entry name" value="CheY-like_superfamily"/>
</dbReference>
<dbReference type="eggNOG" id="arCOG06919">
    <property type="taxonomic scope" value="Archaea"/>
</dbReference>
<dbReference type="eggNOG" id="arCOG06193">
    <property type="taxonomic scope" value="Archaea"/>
</dbReference>
<dbReference type="CDD" id="cd00082">
    <property type="entry name" value="HisKA"/>
    <property type="match status" value="1"/>
</dbReference>
<feature type="modified residue" description="4-aspartylphosphate" evidence="4">
    <location>
        <position position="62"/>
    </location>
</feature>
<dbReference type="EMBL" id="CR936257">
    <property type="protein sequence ID" value="CAI48404.2"/>
    <property type="molecule type" value="Genomic_DNA"/>
</dbReference>
<feature type="domain" description="PAC" evidence="8">
    <location>
        <begin position="635"/>
        <end position="687"/>
    </location>
</feature>
<dbReference type="PANTHER" id="PTHR43547:SF2">
    <property type="entry name" value="HYBRID SIGNAL TRANSDUCTION HISTIDINE KINASE C"/>
    <property type="match status" value="1"/>
</dbReference>
<dbReference type="InterPro" id="IPR036097">
    <property type="entry name" value="HisK_dim/P_sf"/>
</dbReference>
<evidence type="ECO:0000259" key="8">
    <source>
        <dbReference type="PROSITE" id="PS50113"/>
    </source>
</evidence>
<dbReference type="RefSeq" id="WP_011322040.1">
    <property type="nucleotide sequence ID" value="NC_007426.1"/>
</dbReference>
<dbReference type="InterPro" id="IPR035965">
    <property type="entry name" value="PAS-like_dom_sf"/>
</dbReference>
<protein>
    <submittedName>
        <fullName evidence="9">Receiver/sensor box histidine kinase</fullName>
        <ecNumber evidence="9">2.7.13.3</ecNumber>
    </submittedName>
</protein>
<dbReference type="SMART" id="SM00065">
    <property type="entry name" value="GAF"/>
    <property type="match status" value="2"/>
</dbReference>
<dbReference type="GO" id="GO:0000155">
    <property type="term" value="F:phosphorelay sensor kinase activity"/>
    <property type="evidence" value="ECO:0007669"/>
    <property type="project" value="InterPro"/>
</dbReference>
<dbReference type="InterPro" id="IPR013656">
    <property type="entry name" value="PAS_4"/>
</dbReference>
<dbReference type="InterPro" id="IPR003661">
    <property type="entry name" value="HisK_dim/P_dom"/>
</dbReference>
<dbReference type="SMART" id="SM00091">
    <property type="entry name" value="PAS"/>
    <property type="match status" value="3"/>
</dbReference>
<dbReference type="KEGG" id="nph:NP_0626A"/>
<dbReference type="PROSITE" id="PS50110">
    <property type="entry name" value="RESPONSE_REGULATORY"/>
    <property type="match status" value="1"/>
</dbReference>
<dbReference type="STRING" id="348780.NP_0626A"/>
<dbReference type="SUPFAM" id="SSF55781">
    <property type="entry name" value="GAF domain-like"/>
    <property type="match status" value="2"/>
</dbReference>
<feature type="domain" description="PAS" evidence="7">
    <location>
        <begin position="563"/>
        <end position="633"/>
    </location>
</feature>
<evidence type="ECO:0000259" key="5">
    <source>
        <dbReference type="PROSITE" id="PS50109"/>
    </source>
</evidence>
<dbReference type="Proteomes" id="UP000002698">
    <property type="component" value="Chromosome"/>
</dbReference>
<dbReference type="SUPFAM" id="SSF52172">
    <property type="entry name" value="CheY-like"/>
    <property type="match status" value="1"/>
</dbReference>
<dbReference type="Gene3D" id="1.10.287.130">
    <property type="match status" value="1"/>
</dbReference>
<dbReference type="Pfam" id="PF00072">
    <property type="entry name" value="Response_reg"/>
    <property type="match status" value="1"/>
</dbReference>
<dbReference type="InterPro" id="IPR003594">
    <property type="entry name" value="HATPase_dom"/>
</dbReference>
<dbReference type="AlphaFoldDB" id="A0A1U7ETY7"/>
<evidence type="ECO:0000256" key="2">
    <source>
        <dbReference type="ARBA" id="ARBA00022679"/>
    </source>
</evidence>
<dbReference type="InterPro" id="IPR036890">
    <property type="entry name" value="HATPase_C_sf"/>
</dbReference>
<dbReference type="PANTHER" id="PTHR43547">
    <property type="entry name" value="TWO-COMPONENT HISTIDINE KINASE"/>
    <property type="match status" value="1"/>
</dbReference>
<dbReference type="SUPFAM" id="SSF47384">
    <property type="entry name" value="Homodimeric domain of signal transducing histidine kinase"/>
    <property type="match status" value="1"/>
</dbReference>
<dbReference type="InterPro" id="IPR000700">
    <property type="entry name" value="PAS-assoc_C"/>
</dbReference>
<feature type="domain" description="Response regulatory" evidence="6">
    <location>
        <begin position="11"/>
        <end position="128"/>
    </location>
</feature>
<dbReference type="OrthoDB" id="8127at2157"/>
<reference evidence="9 10" key="1">
    <citation type="journal article" date="2005" name="Genome Res.">
        <title>Living with two extremes: conclusions from the genome sequence of Natronomonas pharaonis.</title>
        <authorList>
            <person name="Falb M."/>
            <person name="Pfeiffer F."/>
            <person name="Palm P."/>
            <person name="Rodewald K."/>
            <person name="Hickmann V."/>
            <person name="Tittor J."/>
            <person name="Oesterhelt D."/>
        </authorList>
    </citation>
    <scope>NUCLEOTIDE SEQUENCE [LARGE SCALE GENOMIC DNA]</scope>
    <source>
        <strain evidence="10">ATCC 35678 / DSM 2160 / CIP 103997 / JCM 8858 / NBRC 14720 / NCIMB 2260 / Gabara</strain>
    </source>
</reference>
<dbReference type="InterPro" id="IPR001789">
    <property type="entry name" value="Sig_transdc_resp-reg_receiver"/>
</dbReference>
<dbReference type="CDD" id="cd00156">
    <property type="entry name" value="REC"/>
    <property type="match status" value="1"/>
</dbReference>
<feature type="domain" description="PAC" evidence="8">
    <location>
        <begin position="222"/>
        <end position="274"/>
    </location>
</feature>
<dbReference type="Pfam" id="PF08448">
    <property type="entry name" value="PAS_4"/>
    <property type="match status" value="3"/>
</dbReference>
<dbReference type="SUPFAM" id="SSF55874">
    <property type="entry name" value="ATPase domain of HSP90 chaperone/DNA topoisomerase II/histidine kinase"/>
    <property type="match status" value="1"/>
</dbReference>
<evidence type="ECO:0000313" key="9">
    <source>
        <dbReference type="EMBL" id="CAI48404.2"/>
    </source>
</evidence>
<evidence type="ECO:0000259" key="6">
    <source>
        <dbReference type="PROSITE" id="PS50110"/>
    </source>
</evidence>
<dbReference type="Gene3D" id="3.30.565.10">
    <property type="entry name" value="Histidine kinase-like ATPase, C-terminal domain"/>
    <property type="match status" value="1"/>
</dbReference>
<dbReference type="InterPro" id="IPR004358">
    <property type="entry name" value="Sig_transdc_His_kin-like_C"/>
</dbReference>
<dbReference type="Gene3D" id="3.30.450.40">
    <property type="match status" value="2"/>
</dbReference>
<dbReference type="SMART" id="SM00388">
    <property type="entry name" value="HisKA"/>
    <property type="match status" value="1"/>
</dbReference>
<dbReference type="EnsemblBacteria" id="CAI48404">
    <property type="protein sequence ID" value="CAI48404"/>
    <property type="gene ID" value="NP_0626A"/>
</dbReference>
<dbReference type="SMART" id="SM00387">
    <property type="entry name" value="HATPase_c"/>
    <property type="match status" value="1"/>
</dbReference>
<dbReference type="PROSITE" id="PS50112">
    <property type="entry name" value="PAS"/>
    <property type="match status" value="3"/>
</dbReference>
<dbReference type="InterPro" id="IPR000014">
    <property type="entry name" value="PAS"/>
</dbReference>
<evidence type="ECO:0000259" key="7">
    <source>
        <dbReference type="PROSITE" id="PS50112"/>
    </source>
</evidence>
<organism evidence="9 10">
    <name type="scientific">Natronomonas pharaonis (strain ATCC 35678 / DSM 2160 / CIP 103997 / JCM 8858 / NBRC 14720 / NCIMB 2260 / Gabara)</name>
    <name type="common">Halobacterium pharaonis</name>
    <dbReference type="NCBI Taxonomy" id="348780"/>
    <lineage>
        <taxon>Archaea</taxon>
        <taxon>Methanobacteriati</taxon>
        <taxon>Methanobacteriota</taxon>
        <taxon>Stenosarchaea group</taxon>
        <taxon>Halobacteria</taxon>
        <taxon>Halobacteriales</taxon>
        <taxon>Natronomonadaceae</taxon>
        <taxon>Natronomonas</taxon>
    </lineage>
</organism>
<evidence type="ECO:0000256" key="4">
    <source>
        <dbReference type="PROSITE-ProRule" id="PRU00169"/>
    </source>
</evidence>
<dbReference type="SMART" id="SM00448">
    <property type="entry name" value="REC"/>
    <property type="match status" value="1"/>
</dbReference>
<dbReference type="HOGENOM" id="CLU_000445_114_44_2"/>
<name>A0A1U7ETY7_NATPD</name>
<dbReference type="SMART" id="SM00086">
    <property type="entry name" value="PAC"/>
    <property type="match status" value="3"/>
</dbReference>
<dbReference type="Gene3D" id="3.40.50.2300">
    <property type="match status" value="1"/>
</dbReference>
<feature type="domain" description="PAC" evidence="8">
    <location>
        <begin position="515"/>
        <end position="569"/>
    </location>
</feature>
<proteinExistence type="predicted"/>
<feature type="domain" description="PAS" evidence="7">
    <location>
        <begin position="445"/>
        <end position="497"/>
    </location>
</feature>
<dbReference type="eggNOG" id="arCOG02385">
    <property type="taxonomic scope" value="Archaea"/>
</dbReference>
<feature type="domain" description="Histidine kinase" evidence="5">
    <location>
        <begin position="851"/>
        <end position="1040"/>
    </location>
</feature>
<dbReference type="PROSITE" id="PS50113">
    <property type="entry name" value="PAC"/>
    <property type="match status" value="3"/>
</dbReference>
<evidence type="ECO:0000313" key="10">
    <source>
        <dbReference type="Proteomes" id="UP000002698"/>
    </source>
</evidence>
<dbReference type="NCBIfam" id="TIGR00229">
    <property type="entry name" value="sensory_box"/>
    <property type="match status" value="3"/>
</dbReference>
<dbReference type="EC" id="2.7.13.3" evidence="9"/>
<feature type="domain" description="PAS" evidence="7">
    <location>
        <begin position="144"/>
        <end position="217"/>
    </location>
</feature>
<dbReference type="InterPro" id="IPR029016">
    <property type="entry name" value="GAF-like_dom_sf"/>
</dbReference>
<dbReference type="Gene3D" id="3.30.450.20">
    <property type="entry name" value="PAS domain"/>
    <property type="match status" value="3"/>
</dbReference>
<dbReference type="Pfam" id="PF02518">
    <property type="entry name" value="HATPase_c"/>
    <property type="match status" value="1"/>
</dbReference>
<dbReference type="GeneID" id="3700909"/>
<accession>A0A1U7ETY7</accession>
<sequence>MDGTGPPTEIACLYVDDDAALAELTQEFLERERETITVETVSSASEALDRIDDTEYDVVVSDYQMPEMDGLEFLETLREDRGNDVPFIIFTGQGREEVAMEALNLGADRYLQKGGDPTAQYGVLARAIEQAVAHRQASERLEEQNRRLDITLESIGDAVIATDADGRVERLNDVAESLTGWDRADAAGRPLEEVFDIISEETRQPAENPVEQVLDSGESVDLANGTVLISKTGEERYIADSAAPITDNGDEIRGVVLVFRDVTDEYEAQRRKERQRETVVDLSTAPSVVDGEFEAACRQITERAAAVLGVERASVWLLDGDELVCRDCYRRPDDAHTSGRRLDADCHGAYVEAIEARRSLAIEDVDADERLSSLRDQYLQPNGVESLLDGTIRSRGEVVGIVSCESTTEQRDWRDDEVRFVAELADRVRQALLNDAESGDELTRKDERLRHLFEQSPLAVIEWTRDFCVDRWNSRAEELFGYTTAEAVGRHASFIIPGGIEPEVQAHWETLLDEGENRSRVNENSRKDGGTVVCEWHNRPITDDGEVVGVLSLVRDVTEEREQSRQFRALVENTNEAVFIKDTEGRYEFINEAGADYFDADPSDIVGTHDGDLFDLDDDRRLLEADREVLSSEEPVAEEQTYRIDGEEYVFLSERRPHYDEYGNLRGLVGISRDVTDRKRTETVLAAVHAVATDTDRPFDERATELIDTLREALGLSGGRLIRVQENEPCNEAVVAAGTAATVVHADVPFEETLCGRVVADEEPLATDDLAGAGGKAETAGCHLGTPVYADGSLWGVLCLTAPEPRPTPFSSTERRLVELVAEWLGQELSEREKRRELRRRNEALEDIIDVLSHDIQSPLSAARGRLDLAGDSEHVDRAARLLEDIDVLVEDALTLAQQGWEISATEPQNLAAVTRRVWQRLDADEATLVVADDEPLEVAADESALELLLQNLLGNATEHGGEGVTVTVGCVNDCDTFYVEDDGPGIDRADREQVFEHGYTTAGDGTGLGLTIVQRIADAHGWSVTVTESDAGGARFEISGCDSLSL</sequence>
<dbReference type="InterPro" id="IPR005467">
    <property type="entry name" value="His_kinase_dom"/>
</dbReference>
<gene>
    <name evidence="9" type="ordered locus">NP_0626A</name>
</gene>